<dbReference type="InterPro" id="IPR017451">
    <property type="entry name" value="F-box-assoc_interact_dom"/>
</dbReference>
<name>A0ABQ8AR91_BRANA</name>
<sequence length="453" mass="52185">MHLIYLPSVVSRNLDLMESDDQAAKRQSENEKSISLSLSDESEDRSSPMLSVCKRTRKTVTGDLCLPLDIIVEILKKLPTKSLVRFRSVSKQWSTIISSDRDFIESIVTRSLRHPPLKLPVFIFHHCVPETFFTVSPVFSPTTTDHVVTIPRPSRPCTFHYQYSRGLICCSSFESHLVTIYNPTTRQVFPLPEIQAPTRSGLSSCFFGYDPITYQYKVLSIIFDCDERKQTYHVFTLGCQQSWRKVKGIDEDSYPNDYSVCIDGTIYYSAYRKPRETILLSFDLRSERFDRVLVPEALSKALLARINHQRLVNHLGKLGCICCNDGDTSIWIMDDAKKQEWSRTILCLPNYPVKLLGADVDTFSGATPAGEIYATQCNYFFDKSLYVYYYDMNQNSFRRVHIEGGVRDKTKKRSYWFPNCKETEWFGYTRTDGQVSVAISTNKMYIYKVIGMS</sequence>
<dbReference type="SUPFAM" id="SSF81383">
    <property type="entry name" value="F-box domain"/>
    <property type="match status" value="1"/>
</dbReference>
<evidence type="ECO:0000313" key="3">
    <source>
        <dbReference type="EMBL" id="KAH0895047.1"/>
    </source>
</evidence>
<evidence type="ECO:0000256" key="1">
    <source>
        <dbReference type="SAM" id="MobiDB-lite"/>
    </source>
</evidence>
<dbReference type="PROSITE" id="PS50181">
    <property type="entry name" value="FBOX"/>
    <property type="match status" value="1"/>
</dbReference>
<dbReference type="InterPro" id="IPR036047">
    <property type="entry name" value="F-box-like_dom_sf"/>
</dbReference>
<dbReference type="Proteomes" id="UP000824890">
    <property type="component" value="Unassembled WGS sequence"/>
</dbReference>
<dbReference type="NCBIfam" id="TIGR01640">
    <property type="entry name" value="F_box_assoc_1"/>
    <property type="match status" value="1"/>
</dbReference>
<dbReference type="SUPFAM" id="SSF50965">
    <property type="entry name" value="Galactose oxidase, central domain"/>
    <property type="match status" value="1"/>
</dbReference>
<accession>A0ABQ8AR91</accession>
<dbReference type="PANTHER" id="PTHR31111">
    <property type="entry name" value="BNAA05G37150D PROTEIN-RELATED"/>
    <property type="match status" value="1"/>
</dbReference>
<feature type="compositionally biased region" description="Basic and acidic residues" evidence="1">
    <location>
        <begin position="22"/>
        <end position="32"/>
    </location>
</feature>
<dbReference type="SMART" id="SM00256">
    <property type="entry name" value="FBOX"/>
    <property type="match status" value="1"/>
</dbReference>
<feature type="domain" description="F-box" evidence="2">
    <location>
        <begin position="60"/>
        <end position="106"/>
    </location>
</feature>
<dbReference type="InterPro" id="IPR001810">
    <property type="entry name" value="F-box_dom"/>
</dbReference>
<evidence type="ECO:0000313" key="4">
    <source>
        <dbReference type="Proteomes" id="UP000824890"/>
    </source>
</evidence>
<proteinExistence type="predicted"/>
<protein>
    <recommendedName>
        <fullName evidence="2">F-box domain-containing protein</fullName>
    </recommendedName>
</protein>
<keyword evidence="4" id="KW-1185">Reference proteome</keyword>
<dbReference type="Pfam" id="PF00646">
    <property type="entry name" value="F-box"/>
    <property type="match status" value="1"/>
</dbReference>
<reference evidence="3 4" key="1">
    <citation type="submission" date="2021-05" db="EMBL/GenBank/DDBJ databases">
        <title>Genome Assembly of Synthetic Allotetraploid Brassica napus Reveals Homoeologous Exchanges between Subgenomes.</title>
        <authorList>
            <person name="Davis J.T."/>
        </authorList>
    </citation>
    <scope>NUCLEOTIDE SEQUENCE [LARGE SCALE GENOMIC DNA]</scope>
    <source>
        <strain evidence="4">cv. Da-Ae</strain>
        <tissue evidence="3">Seedling</tissue>
    </source>
</reference>
<dbReference type="Gene3D" id="1.20.1280.50">
    <property type="match status" value="1"/>
</dbReference>
<dbReference type="CDD" id="cd22157">
    <property type="entry name" value="F-box_AtFBW1-like"/>
    <property type="match status" value="1"/>
</dbReference>
<dbReference type="InterPro" id="IPR011043">
    <property type="entry name" value="Gal_Oxase/kelch_b-propeller"/>
</dbReference>
<gene>
    <name evidence="3" type="ORF">HID58_057476</name>
</gene>
<dbReference type="EMBL" id="JAGKQM010000013">
    <property type="protein sequence ID" value="KAH0895047.1"/>
    <property type="molecule type" value="Genomic_DNA"/>
</dbReference>
<comment type="caution">
    <text evidence="3">The sequence shown here is derived from an EMBL/GenBank/DDBJ whole genome shotgun (WGS) entry which is preliminary data.</text>
</comment>
<dbReference type="Pfam" id="PF08268">
    <property type="entry name" value="FBA_3"/>
    <property type="match status" value="1"/>
</dbReference>
<organism evidence="3 4">
    <name type="scientific">Brassica napus</name>
    <name type="common">Rape</name>
    <dbReference type="NCBI Taxonomy" id="3708"/>
    <lineage>
        <taxon>Eukaryota</taxon>
        <taxon>Viridiplantae</taxon>
        <taxon>Streptophyta</taxon>
        <taxon>Embryophyta</taxon>
        <taxon>Tracheophyta</taxon>
        <taxon>Spermatophyta</taxon>
        <taxon>Magnoliopsida</taxon>
        <taxon>eudicotyledons</taxon>
        <taxon>Gunneridae</taxon>
        <taxon>Pentapetalae</taxon>
        <taxon>rosids</taxon>
        <taxon>malvids</taxon>
        <taxon>Brassicales</taxon>
        <taxon>Brassicaceae</taxon>
        <taxon>Brassiceae</taxon>
        <taxon>Brassica</taxon>
    </lineage>
</organism>
<dbReference type="PANTHER" id="PTHR31111:SF58">
    <property type="entry name" value="F-BOX DOMAIN-CONTAINING PROTEIN"/>
    <property type="match status" value="1"/>
</dbReference>
<evidence type="ECO:0000259" key="2">
    <source>
        <dbReference type="PROSITE" id="PS50181"/>
    </source>
</evidence>
<dbReference type="InterPro" id="IPR013187">
    <property type="entry name" value="F-box-assoc_dom_typ3"/>
</dbReference>
<feature type="region of interest" description="Disordered" evidence="1">
    <location>
        <begin position="20"/>
        <end position="49"/>
    </location>
</feature>